<protein>
    <submittedName>
        <fullName evidence="4">Cytochrome c</fullName>
    </submittedName>
</protein>
<dbReference type="AlphaFoldDB" id="A0A4R7SRD7"/>
<dbReference type="PANTHER" id="PTHR35889:SF3">
    <property type="entry name" value="F-BOX DOMAIN-CONTAINING PROTEIN"/>
    <property type="match status" value="1"/>
</dbReference>
<organism evidence="4 5">
    <name type="scientific">Prosthecobacter fusiformis</name>
    <dbReference type="NCBI Taxonomy" id="48464"/>
    <lineage>
        <taxon>Bacteria</taxon>
        <taxon>Pseudomonadati</taxon>
        <taxon>Verrucomicrobiota</taxon>
        <taxon>Verrucomicrobiia</taxon>
        <taxon>Verrucomicrobiales</taxon>
        <taxon>Verrucomicrobiaceae</taxon>
        <taxon>Prosthecobacter</taxon>
    </lineage>
</organism>
<feature type="domain" description="DUF1553" evidence="2">
    <location>
        <begin position="500"/>
        <end position="748"/>
    </location>
</feature>
<evidence type="ECO:0000313" key="5">
    <source>
        <dbReference type="Proteomes" id="UP000295662"/>
    </source>
</evidence>
<dbReference type="Proteomes" id="UP000295662">
    <property type="component" value="Unassembled WGS sequence"/>
</dbReference>
<evidence type="ECO:0000313" key="4">
    <source>
        <dbReference type="EMBL" id="TDU80717.1"/>
    </source>
</evidence>
<comment type="caution">
    <text evidence="4">The sequence shown here is derived from an EMBL/GenBank/DDBJ whole genome shotgun (WGS) entry which is preliminary data.</text>
</comment>
<accession>A0A4R7SRD7</accession>
<dbReference type="InterPro" id="IPR022655">
    <property type="entry name" value="DUF1553"/>
</dbReference>
<evidence type="ECO:0000259" key="1">
    <source>
        <dbReference type="Pfam" id="PF07583"/>
    </source>
</evidence>
<feature type="domain" description="DUF1549" evidence="1">
    <location>
        <begin position="172"/>
        <end position="390"/>
    </location>
</feature>
<keyword evidence="5" id="KW-1185">Reference proteome</keyword>
<feature type="domain" description="Cytochrome C Planctomycete-type" evidence="3">
    <location>
        <begin position="51"/>
        <end position="108"/>
    </location>
</feature>
<dbReference type="OrthoDB" id="127107at2"/>
<gene>
    <name evidence="4" type="ORF">EI77_00014</name>
</gene>
<dbReference type="Pfam" id="PF07587">
    <property type="entry name" value="PSD1"/>
    <property type="match status" value="1"/>
</dbReference>
<dbReference type="InterPro" id="IPR011429">
    <property type="entry name" value="Cyt_c_Planctomycete-type"/>
</dbReference>
<dbReference type="Pfam" id="PF07635">
    <property type="entry name" value="PSCyt1"/>
    <property type="match status" value="1"/>
</dbReference>
<evidence type="ECO:0000259" key="2">
    <source>
        <dbReference type="Pfam" id="PF07587"/>
    </source>
</evidence>
<name>A0A4R7SRD7_9BACT</name>
<dbReference type="Pfam" id="PF07583">
    <property type="entry name" value="PSCyt2"/>
    <property type="match status" value="1"/>
</dbReference>
<sequence length="788" mass="87372">MMQLPSLSAFIHPAFWLVLGCAVSSAGTAEMTTERRAFFESKIRPVLVKQCYECHSAGAKKIGGKLLLDSPAEMLEGGESGAAMVPGDPDESLIIQALRYDGMEMPPDKPLPEGVVQDFITWVKMGAPDPRENKPRQVERMTVPDPATVWAYQPVKNPPVPVVKDGGWLRDPVDAFILKQIEQAGHRPARDAGAETLVRRLYMDLTGLPPTAEEVEAFVAALKAEKPGATSAYEQWVDRLLQSPHFGERWGRHWLDVARYGESNGNDGLSRNPSFPHAWRYRDYVIRAFNEDVPYARFITEQIAGDLLAAESPAQRDRQLIATGFLALGAKPAKAMNENFEMDVVADQIGVVGHGILGLSVGCARCHDHKTDPISARDYYALAGIFKSTETLWGAAALQALTAPQTALHELRDSPRAAPREEIEPIILAHKPRRAQAKAAFTYKNSDCLAMGVREAKKVEDCKLNIDGESKKLGASIPRGFVTSLGNVTLEKPLDETRSGRLELAQWLTDPGHPQTARVMVNRIWQHLFGEGLVRTPDDFGVYGERPTHPELLDHLATRFVRQGWSVKRMIRDLVMSRTYQQDSICEPGVGKADPDNLLHARHNRRRLDAEALRDTILKVSGGLNAQPGQGSLIQGRDVLINELGHLHQPSQHRSVYLLMLRNSMPPELTPFNLPDGTAVVGKRDVSTLPTQSLYLLNNGFLVKEAERFAERVLTDAGDEDASRVRLAYRLGLGRDPTAEESARAMEFMREIDLNAVSAEADDQKRLKSTWAMFCQALLASSEMRYVD</sequence>
<dbReference type="EMBL" id="SOCA01000001">
    <property type="protein sequence ID" value="TDU80717.1"/>
    <property type="molecule type" value="Genomic_DNA"/>
</dbReference>
<dbReference type="PANTHER" id="PTHR35889">
    <property type="entry name" value="CYCLOINULO-OLIGOSACCHARIDE FRUCTANOTRANSFERASE-RELATED"/>
    <property type="match status" value="1"/>
</dbReference>
<evidence type="ECO:0000259" key="3">
    <source>
        <dbReference type="Pfam" id="PF07635"/>
    </source>
</evidence>
<dbReference type="InterPro" id="IPR011444">
    <property type="entry name" value="DUF1549"/>
</dbReference>
<dbReference type="RefSeq" id="WP_133792721.1">
    <property type="nucleotide sequence ID" value="NZ_SOCA01000001.1"/>
</dbReference>
<proteinExistence type="predicted"/>
<reference evidence="4 5" key="1">
    <citation type="submission" date="2019-03" db="EMBL/GenBank/DDBJ databases">
        <title>Genomic Encyclopedia of Archaeal and Bacterial Type Strains, Phase II (KMG-II): from individual species to whole genera.</title>
        <authorList>
            <person name="Goeker M."/>
        </authorList>
    </citation>
    <scope>NUCLEOTIDE SEQUENCE [LARGE SCALE GENOMIC DNA]</scope>
    <source>
        <strain evidence="4 5">ATCC 25309</strain>
    </source>
</reference>